<sequence length="528" mass="60865">MKRRSVTFTDSPPEVIDNRDDSYNVGAPLPTSNIFLWLRLAKIEGRRRRCATDQWQENHYSRSVLDLNKQRNYLSVESKSTKSHFNSNTGKNVSQRRQRIDPVYLSIPDLGMAVRPRPLLRAAIESVRNITKLDTYRELHNSCKKGPEELLQRHYESISDYFLDRHGSAIVTTNATAESPVMNITDIVSESSVKNDDHRADNTTDNNDCIDGNNVIVGSRGIIQQYKSFINDDSDCNKNDVISVASNSVVHHSYTHDNRNDSNFKNDVENIIKNSGRVSESNNYCGKLVERFLHRYHYHHLNDYKKSDSVAKTDRDWFWRNFVDHNVNGSSRRCYSLSNKPLQQKNYYRRHHSSDAKNTSFVFASTTSNNNSMRNVISKHQWYYSSMMYSKTQQQLVDEMAKHIAECLEQFNTGLDKVLQARQLLETSQELPADDRETMLRLLNQAMRTSLKRMECSDDRYDPDGRHSESPNSLAGQRQCAPVQQLCGTSDGNTNFHNITSNMDPAEFFQQHGQQLLALLQQNMAKQN</sequence>
<organism evidence="2 3">
    <name type="scientific">Elaeophora elaphi</name>
    <dbReference type="NCBI Taxonomy" id="1147741"/>
    <lineage>
        <taxon>Eukaryota</taxon>
        <taxon>Metazoa</taxon>
        <taxon>Ecdysozoa</taxon>
        <taxon>Nematoda</taxon>
        <taxon>Chromadorea</taxon>
        <taxon>Rhabditida</taxon>
        <taxon>Spirurina</taxon>
        <taxon>Spiruromorpha</taxon>
        <taxon>Filarioidea</taxon>
        <taxon>Onchocercidae</taxon>
        <taxon>Elaeophora</taxon>
    </lineage>
</organism>
<feature type="region of interest" description="Disordered" evidence="1">
    <location>
        <begin position="1"/>
        <end position="23"/>
    </location>
</feature>
<evidence type="ECO:0000313" key="2">
    <source>
        <dbReference type="Proteomes" id="UP000050640"/>
    </source>
</evidence>
<accession>A0A0R3RVT7</accession>
<keyword evidence="2" id="KW-1185">Reference proteome</keyword>
<dbReference type="WBParaSite" id="EEL_0000624701-mRNA-1">
    <property type="protein sequence ID" value="EEL_0000624701-mRNA-1"/>
    <property type="gene ID" value="EEL_0000624701"/>
</dbReference>
<feature type="compositionally biased region" description="Polar residues" evidence="1">
    <location>
        <begin position="1"/>
        <end position="10"/>
    </location>
</feature>
<dbReference type="AlphaFoldDB" id="A0A0R3RVT7"/>
<proteinExistence type="predicted"/>
<evidence type="ECO:0000256" key="1">
    <source>
        <dbReference type="SAM" id="MobiDB-lite"/>
    </source>
</evidence>
<reference evidence="3" key="1">
    <citation type="submission" date="2017-02" db="UniProtKB">
        <authorList>
            <consortium name="WormBaseParasite"/>
        </authorList>
    </citation>
    <scope>IDENTIFICATION</scope>
</reference>
<protein>
    <submittedName>
        <fullName evidence="3">Homeobox protein prospero</fullName>
    </submittedName>
</protein>
<feature type="compositionally biased region" description="Basic and acidic residues" evidence="1">
    <location>
        <begin position="454"/>
        <end position="469"/>
    </location>
</feature>
<evidence type="ECO:0000313" key="3">
    <source>
        <dbReference type="WBParaSite" id="EEL_0000624701-mRNA-1"/>
    </source>
</evidence>
<dbReference type="Proteomes" id="UP000050640">
    <property type="component" value="Unplaced"/>
</dbReference>
<feature type="region of interest" description="Disordered" evidence="1">
    <location>
        <begin position="454"/>
        <end position="479"/>
    </location>
</feature>
<name>A0A0R3RVT7_9BILA</name>